<keyword evidence="1" id="KW-0732">Signal</keyword>
<dbReference type="InterPro" id="IPR013486">
    <property type="entry name" value="SpoIID/LytB"/>
</dbReference>
<dbReference type="Pfam" id="PF08486">
    <property type="entry name" value="SpoIID"/>
    <property type="match status" value="1"/>
</dbReference>
<accession>F0RKY1</accession>
<keyword evidence="4" id="KW-1185">Reference proteome</keyword>
<dbReference type="PANTHER" id="PTHR30032">
    <property type="entry name" value="N-ACETYLMURAMOYL-L-ALANINE AMIDASE-RELATED"/>
    <property type="match status" value="1"/>
</dbReference>
<feature type="signal peptide" evidence="1">
    <location>
        <begin position="1"/>
        <end position="23"/>
    </location>
</feature>
<sequence length="422" mass="43590">MLHRPFRPLFAVLAALSVGSAQGLDVRVLVEQGSTVPVRLLGTEAAPQPAPQTWTVGLRSGELTLGGKAAGSPTLYVPPTPGSRVQIGRKTYRGGVLLRVKGNQVQGINVVNVEDYLRGVVPAEMPALWPEAALEAQAVVARTYVSRRVNPAQPYDICATTNCQMYPGVAGEHERTNSAIDATLGEVLTFGGELADTYFSANSGGYTASAAEVWGKNLPYLIAKPDPQSVAASGDRGRWQLNVSQSRVQSAANSYRLNVGTVRRVAFTRVSTSGRVEEVTVTGSNRTARLSGANAGGFVRDLGASSSRARIEGGGTVSASQPLRVSGQGSGHGVGLSQYGALGFAREGKGHRDVLGFYYPGTAVQALSYAGLQAEARPGAPLPDTARPDTVLPGTALSLTAPLASSQAGPGLLAAGSGGAAE</sequence>
<dbReference type="OrthoDB" id="9794671at2"/>
<dbReference type="InterPro" id="IPR013693">
    <property type="entry name" value="SpoIID/LytB_N"/>
</dbReference>
<dbReference type="STRING" id="693977.Deipr_0592"/>
<dbReference type="Proteomes" id="UP000007718">
    <property type="component" value="Chromosome"/>
</dbReference>
<dbReference type="KEGG" id="dpt:Deipr_0592"/>
<dbReference type="NCBIfam" id="TIGR02669">
    <property type="entry name" value="SpoIID_LytB"/>
    <property type="match status" value="1"/>
</dbReference>
<dbReference type="EMBL" id="CP002536">
    <property type="protein sequence ID" value="ADY25754.1"/>
    <property type="molecule type" value="Genomic_DNA"/>
</dbReference>
<dbReference type="eggNOG" id="COG2385">
    <property type="taxonomic scope" value="Bacteria"/>
</dbReference>
<reference evidence="4" key="1">
    <citation type="submission" date="2011-02" db="EMBL/GenBank/DDBJ databases">
        <title>The complete sequence of chromosome of Deinococcus proteolyticus DSM 20540.</title>
        <authorList>
            <consortium name="US DOE Joint Genome Institute (JGI-PGF)"/>
            <person name="Lucas S."/>
            <person name="Copeland A."/>
            <person name="Lapidus A."/>
            <person name="Bruce D."/>
            <person name="Goodwin L."/>
            <person name="Pitluck S."/>
            <person name="Kyrpides N."/>
            <person name="Mavromatis K."/>
            <person name="Pagani I."/>
            <person name="Ivanova N."/>
            <person name="Ovchinnikova G."/>
            <person name="Zeytun A."/>
            <person name="Detter J.C."/>
            <person name="Han C."/>
            <person name="Land M."/>
            <person name="Hauser L."/>
            <person name="Markowitz V."/>
            <person name="Cheng J.-F."/>
            <person name="Hugenholtz P."/>
            <person name="Woyke T."/>
            <person name="Wu D."/>
            <person name="Pukall R."/>
            <person name="Steenblock K."/>
            <person name="Brambilla E."/>
            <person name="Klenk H.-P."/>
            <person name="Eisen J.A."/>
        </authorList>
    </citation>
    <scope>NUCLEOTIDE SEQUENCE [LARGE SCALE GENOMIC DNA]</scope>
    <source>
        <strain evidence="4">ATCC 35074 / DSM 20540 / JCM 6276 / NBRC 101906 / NCIMB 13154 / VKM Ac-1939 / CCM 2703 / MRP</strain>
    </source>
</reference>
<dbReference type="AlphaFoldDB" id="F0RKY1"/>
<dbReference type="HOGENOM" id="CLU_021203_3_3_0"/>
<evidence type="ECO:0000259" key="2">
    <source>
        <dbReference type="Pfam" id="PF08486"/>
    </source>
</evidence>
<dbReference type="GO" id="GO:0030288">
    <property type="term" value="C:outer membrane-bounded periplasmic space"/>
    <property type="evidence" value="ECO:0007669"/>
    <property type="project" value="TreeGrafter"/>
</dbReference>
<feature type="chain" id="PRO_5003259554" evidence="1">
    <location>
        <begin position="24"/>
        <end position="422"/>
    </location>
</feature>
<organism evidence="3 4">
    <name type="scientific">Deinococcus proteolyticus (strain ATCC 35074 / DSM 20540 / JCM 6276 / NBRC 101906 / NCIMB 13154 / VKM Ac-1939 / CCM 2703 / MRP)</name>
    <dbReference type="NCBI Taxonomy" id="693977"/>
    <lineage>
        <taxon>Bacteria</taxon>
        <taxon>Thermotogati</taxon>
        <taxon>Deinococcota</taxon>
        <taxon>Deinococci</taxon>
        <taxon>Deinococcales</taxon>
        <taxon>Deinococcaceae</taxon>
        <taxon>Deinococcus</taxon>
    </lineage>
</organism>
<name>F0RKY1_DEIPM</name>
<protein>
    <submittedName>
        <fullName evidence="3">SpoIID/LytB domain protein</fullName>
    </submittedName>
</protein>
<feature type="domain" description="Sporulation stage II protein D amidase enhancer LytB N-terminal" evidence="2">
    <location>
        <begin position="103"/>
        <end position="190"/>
    </location>
</feature>
<dbReference type="GO" id="GO:0030435">
    <property type="term" value="P:sporulation resulting in formation of a cellular spore"/>
    <property type="evidence" value="ECO:0007669"/>
    <property type="project" value="InterPro"/>
</dbReference>
<gene>
    <name evidence="3" type="ordered locus">Deipr_0592</name>
</gene>
<dbReference type="RefSeq" id="WP_013614363.1">
    <property type="nucleotide sequence ID" value="NC_015161.1"/>
</dbReference>
<evidence type="ECO:0000313" key="3">
    <source>
        <dbReference type="EMBL" id="ADY25754.1"/>
    </source>
</evidence>
<evidence type="ECO:0000256" key="1">
    <source>
        <dbReference type="SAM" id="SignalP"/>
    </source>
</evidence>
<dbReference type="InterPro" id="IPR051922">
    <property type="entry name" value="Bact_Sporulation_Assoc"/>
</dbReference>
<dbReference type="PANTHER" id="PTHR30032:SF4">
    <property type="entry name" value="AMIDASE ENHANCER"/>
    <property type="match status" value="1"/>
</dbReference>
<reference evidence="3 4" key="2">
    <citation type="journal article" date="2012" name="Stand. Genomic Sci.">
        <title>Complete genome sequence of the orange-red pigmented, radioresistant Deinococcus proteolyticus type strain (MRP(T)).</title>
        <authorList>
            <person name="Copeland A."/>
            <person name="Zeytun A."/>
            <person name="Yassawong M."/>
            <person name="Nolan M."/>
            <person name="Lucas S."/>
            <person name="Hammon N."/>
            <person name="Deshpande S."/>
            <person name="Cheng J.F."/>
            <person name="Han C."/>
            <person name="Tapia R."/>
            <person name="Goodwin L.A."/>
            <person name="Pitluck S."/>
            <person name="Mavromatis K."/>
            <person name="Liolios K."/>
            <person name="Pagani I."/>
            <person name="Ivanova N."/>
            <person name="Mikhailova N."/>
            <person name="Pati A."/>
            <person name="Chen A."/>
            <person name="Palaniappan K."/>
            <person name="Land M."/>
            <person name="Hauser L."/>
            <person name="Jeffries C.D."/>
            <person name="Brambilla E.M."/>
            <person name="Rohde M."/>
            <person name="Sikorski J."/>
            <person name="Pukall R."/>
            <person name="Goker M."/>
            <person name="Detter J.C."/>
            <person name="Woyke T."/>
            <person name="Bristow J."/>
            <person name="Eisen J.A."/>
            <person name="Markowitz V."/>
            <person name="Hugenholtz P."/>
            <person name="Kyrpides N.C."/>
            <person name="Klenk H.P."/>
            <person name="Lapidus A."/>
        </authorList>
    </citation>
    <scope>NUCLEOTIDE SEQUENCE [LARGE SCALE GENOMIC DNA]</scope>
    <source>
        <strain evidence="4">ATCC 35074 / DSM 20540 / JCM 6276 / NBRC 101906 / NCIMB 13154 / VKM Ac-1939 / CCM 2703 / MRP</strain>
    </source>
</reference>
<proteinExistence type="predicted"/>
<evidence type="ECO:0000313" key="4">
    <source>
        <dbReference type="Proteomes" id="UP000007718"/>
    </source>
</evidence>